<comment type="caution">
    <text evidence="2">The sequence shown here is derived from an EMBL/GenBank/DDBJ whole genome shotgun (WGS) entry which is preliminary data.</text>
</comment>
<sequence>MGRLVDIRDERGDSMSTLAESRAKAKFDKVKCPILQNDFPRRATRDVSDLFGADRECRVRGVRRTDYAPSPFAPCERCDLARCGLPSFSRRTRRKSEPRNERGYGMIDARRYL</sequence>
<gene>
    <name evidence="2" type="ORF">EVAR_10158_1</name>
</gene>
<feature type="region of interest" description="Disordered" evidence="1">
    <location>
        <begin position="91"/>
        <end position="113"/>
    </location>
</feature>
<keyword evidence="3" id="KW-1185">Reference proteome</keyword>
<organism evidence="2 3">
    <name type="scientific">Eumeta variegata</name>
    <name type="common">Bagworm moth</name>
    <name type="synonym">Eumeta japonica</name>
    <dbReference type="NCBI Taxonomy" id="151549"/>
    <lineage>
        <taxon>Eukaryota</taxon>
        <taxon>Metazoa</taxon>
        <taxon>Ecdysozoa</taxon>
        <taxon>Arthropoda</taxon>
        <taxon>Hexapoda</taxon>
        <taxon>Insecta</taxon>
        <taxon>Pterygota</taxon>
        <taxon>Neoptera</taxon>
        <taxon>Endopterygota</taxon>
        <taxon>Lepidoptera</taxon>
        <taxon>Glossata</taxon>
        <taxon>Ditrysia</taxon>
        <taxon>Tineoidea</taxon>
        <taxon>Psychidae</taxon>
        <taxon>Oiketicinae</taxon>
        <taxon>Eumeta</taxon>
    </lineage>
</organism>
<dbReference type="Proteomes" id="UP000299102">
    <property type="component" value="Unassembled WGS sequence"/>
</dbReference>
<name>A0A4C1UD55_EUMVA</name>
<reference evidence="2 3" key="1">
    <citation type="journal article" date="2019" name="Commun. Biol.">
        <title>The bagworm genome reveals a unique fibroin gene that provides high tensile strength.</title>
        <authorList>
            <person name="Kono N."/>
            <person name="Nakamura H."/>
            <person name="Ohtoshi R."/>
            <person name="Tomita M."/>
            <person name="Numata K."/>
            <person name="Arakawa K."/>
        </authorList>
    </citation>
    <scope>NUCLEOTIDE SEQUENCE [LARGE SCALE GENOMIC DNA]</scope>
</reference>
<dbReference type="AlphaFoldDB" id="A0A4C1UD55"/>
<evidence type="ECO:0000313" key="3">
    <source>
        <dbReference type="Proteomes" id="UP000299102"/>
    </source>
</evidence>
<evidence type="ECO:0000256" key="1">
    <source>
        <dbReference type="SAM" id="MobiDB-lite"/>
    </source>
</evidence>
<accession>A0A4C1UD55</accession>
<proteinExistence type="predicted"/>
<dbReference type="EMBL" id="BGZK01000156">
    <property type="protein sequence ID" value="GBP24057.1"/>
    <property type="molecule type" value="Genomic_DNA"/>
</dbReference>
<feature type="compositionally biased region" description="Basic and acidic residues" evidence="1">
    <location>
        <begin position="95"/>
        <end position="113"/>
    </location>
</feature>
<protein>
    <submittedName>
        <fullName evidence="2">Uncharacterized protein</fullName>
    </submittedName>
</protein>
<evidence type="ECO:0000313" key="2">
    <source>
        <dbReference type="EMBL" id="GBP24057.1"/>
    </source>
</evidence>